<feature type="chain" id="PRO_5042832213" evidence="1">
    <location>
        <begin position="23"/>
        <end position="265"/>
    </location>
</feature>
<evidence type="ECO:0000313" key="2">
    <source>
        <dbReference type="EMBL" id="MBS9524736.1"/>
    </source>
</evidence>
<protein>
    <submittedName>
        <fullName evidence="2">Polysaccharide lyase</fullName>
    </submittedName>
</protein>
<name>A0AAP2G553_9BACT</name>
<reference evidence="2 3" key="1">
    <citation type="submission" date="2021-05" db="EMBL/GenBank/DDBJ databases">
        <authorList>
            <person name="Zhang Z.D."/>
            <person name="Osman G."/>
        </authorList>
    </citation>
    <scope>NUCLEOTIDE SEQUENCE [LARGE SCALE GENOMIC DNA]</scope>
    <source>
        <strain evidence="2 3">KCTC 32217</strain>
    </source>
</reference>
<accession>A0AAP2G553</accession>
<evidence type="ECO:0000313" key="3">
    <source>
        <dbReference type="Proteomes" id="UP001319104"/>
    </source>
</evidence>
<dbReference type="Pfam" id="PF14099">
    <property type="entry name" value="Polysacc_lyase"/>
    <property type="match status" value="1"/>
</dbReference>
<dbReference type="EMBL" id="JAHCMY010000006">
    <property type="protein sequence ID" value="MBS9524736.1"/>
    <property type="molecule type" value="Genomic_DNA"/>
</dbReference>
<comment type="caution">
    <text evidence="2">The sequence shown here is derived from an EMBL/GenBank/DDBJ whole genome shotgun (WGS) entry which is preliminary data.</text>
</comment>
<dbReference type="RefSeq" id="WP_213945596.1">
    <property type="nucleotide sequence ID" value="NZ_JAHCMY010000006.1"/>
</dbReference>
<evidence type="ECO:0000256" key="1">
    <source>
        <dbReference type="SAM" id="SignalP"/>
    </source>
</evidence>
<keyword evidence="2" id="KW-0456">Lyase</keyword>
<dbReference type="PROSITE" id="PS51257">
    <property type="entry name" value="PROKAR_LIPOPROTEIN"/>
    <property type="match status" value="1"/>
</dbReference>
<keyword evidence="1" id="KW-0732">Signal</keyword>
<feature type="signal peptide" evidence="1">
    <location>
        <begin position="1"/>
        <end position="22"/>
    </location>
</feature>
<dbReference type="GO" id="GO:0016829">
    <property type="term" value="F:lyase activity"/>
    <property type="evidence" value="ECO:0007669"/>
    <property type="project" value="UniProtKB-KW"/>
</dbReference>
<organism evidence="2 3">
    <name type="scientific">Litoribacter ruber</name>
    <dbReference type="NCBI Taxonomy" id="702568"/>
    <lineage>
        <taxon>Bacteria</taxon>
        <taxon>Pseudomonadati</taxon>
        <taxon>Bacteroidota</taxon>
        <taxon>Cytophagia</taxon>
        <taxon>Cytophagales</taxon>
        <taxon>Cyclobacteriaceae</taxon>
        <taxon>Litoribacter</taxon>
    </lineage>
</organism>
<dbReference type="Proteomes" id="UP001319104">
    <property type="component" value="Unassembled WGS sequence"/>
</dbReference>
<sequence length="265" mass="29800">MSKSKNKFSLLLSLAFLGAAFSACDTTGQDEFTEEMAALRSTSANILVQENFEGSNPFGQVHRQLPASHSFKTVQDPRDKSNKGGRFELRYKDPIVSGGKRAEVLFPAQANRDRWYSYSLYVPSTGFKKDRDNDIISQWHQEGGGSPATTIRIQNDRFLIKSGNTKESRKDFDLGALQKDTWHHFVFHIVHSPGTDGLLEVWQNGKKVLTHKGGNMYKLPLPRWKVGIYKASWANRATDTDVRVIMFDNIKLGSQKAVLSEMGAK</sequence>
<keyword evidence="3" id="KW-1185">Reference proteome</keyword>
<dbReference type="AlphaFoldDB" id="A0AAP2G553"/>
<gene>
    <name evidence="2" type="ORF">KI659_12020</name>
</gene>
<dbReference type="Gene3D" id="2.60.120.200">
    <property type="match status" value="1"/>
</dbReference>
<proteinExistence type="predicted"/>
<dbReference type="InterPro" id="IPR025975">
    <property type="entry name" value="Polysacc_lyase"/>
</dbReference>